<evidence type="ECO:0000256" key="6">
    <source>
        <dbReference type="ARBA" id="ARBA00023242"/>
    </source>
</evidence>
<evidence type="ECO:0000256" key="8">
    <source>
        <dbReference type="ARBA" id="ARBA00074442"/>
    </source>
</evidence>
<gene>
    <name evidence="11" type="ORF">BZG36_03805</name>
</gene>
<dbReference type="SUPFAM" id="SSF50978">
    <property type="entry name" value="WD40 repeat-like"/>
    <property type="match status" value="1"/>
</dbReference>
<dbReference type="PROSITE" id="PS50082">
    <property type="entry name" value="WD_REPEATS_2"/>
    <property type="match status" value="2"/>
</dbReference>
<feature type="compositionally biased region" description="Acidic residues" evidence="10">
    <location>
        <begin position="32"/>
        <end position="45"/>
    </location>
</feature>
<proteinExistence type="inferred from homology"/>
<evidence type="ECO:0000256" key="7">
    <source>
        <dbReference type="ARBA" id="ARBA00025767"/>
    </source>
</evidence>
<keyword evidence="5" id="KW-0677">Repeat</keyword>
<keyword evidence="4 9" id="KW-0853">WD repeat</keyword>
<keyword evidence="6" id="KW-0539">Nucleus</keyword>
<dbReference type="InterPro" id="IPR045161">
    <property type="entry name" value="Utp18"/>
</dbReference>
<comment type="caution">
    <text evidence="11">The sequence shown here is derived from an EMBL/GenBank/DDBJ whole genome shotgun (WGS) entry which is preliminary data.</text>
</comment>
<dbReference type="GO" id="GO:0034388">
    <property type="term" value="C:Pwp2p-containing subcomplex of 90S preribosome"/>
    <property type="evidence" value="ECO:0007669"/>
    <property type="project" value="EnsemblFungi"/>
</dbReference>
<evidence type="ECO:0000256" key="2">
    <source>
        <dbReference type="ARBA" id="ARBA00022552"/>
    </source>
</evidence>
<feature type="repeat" description="WD" evidence="9">
    <location>
        <begin position="369"/>
        <end position="410"/>
    </location>
</feature>
<organism evidence="11 12">
    <name type="scientific">Bifiguratus adelaidae</name>
    <dbReference type="NCBI Taxonomy" id="1938954"/>
    <lineage>
        <taxon>Eukaryota</taxon>
        <taxon>Fungi</taxon>
        <taxon>Fungi incertae sedis</taxon>
        <taxon>Mucoromycota</taxon>
        <taxon>Mucoromycotina</taxon>
        <taxon>Endogonomycetes</taxon>
        <taxon>Endogonales</taxon>
        <taxon>Endogonales incertae sedis</taxon>
        <taxon>Bifiguratus</taxon>
    </lineage>
</organism>
<feature type="region of interest" description="Disordered" evidence="10">
    <location>
        <begin position="168"/>
        <end position="197"/>
    </location>
</feature>
<dbReference type="AlphaFoldDB" id="A0A261XWY4"/>
<evidence type="ECO:0000256" key="4">
    <source>
        <dbReference type="ARBA" id="ARBA00022574"/>
    </source>
</evidence>
<dbReference type="GO" id="GO:0000472">
    <property type="term" value="P:endonucleolytic cleavage to generate mature 5'-end of SSU-rRNA from (SSU-rRNA, 5.8S rRNA, LSU-rRNA)"/>
    <property type="evidence" value="ECO:0007669"/>
    <property type="project" value="EnsemblFungi"/>
</dbReference>
<feature type="compositionally biased region" description="Acidic residues" evidence="10">
    <location>
        <begin position="72"/>
        <end position="99"/>
    </location>
</feature>
<dbReference type="EMBL" id="MVBO01000119">
    <property type="protein sequence ID" value="OZJ02886.1"/>
    <property type="molecule type" value="Genomic_DNA"/>
</dbReference>
<feature type="repeat" description="WD" evidence="9">
    <location>
        <begin position="238"/>
        <end position="272"/>
    </location>
</feature>
<evidence type="ECO:0000256" key="1">
    <source>
        <dbReference type="ARBA" id="ARBA00004604"/>
    </source>
</evidence>
<feature type="region of interest" description="Disordered" evidence="10">
    <location>
        <begin position="1"/>
        <end position="124"/>
    </location>
</feature>
<evidence type="ECO:0000313" key="12">
    <source>
        <dbReference type="Proteomes" id="UP000242875"/>
    </source>
</evidence>
<sequence>MSEADLEALVFGRGRREAEEGSEDGFERDLIVEDESDVGEPEGPLDDFFFLDSGPGGLAVDGKKDDKVSKNEEDEEEESDVGEEESTSSGSEDESEAESENAKGMDFGYGRPPAWQDPDDATTQVSIASVKRSRKLRETEEEDVISGLEYERRLREQYMARHKRLNPTPKWATLPSQLKKRKVTRYSDADSDYSDEEPIVDTDDMLLSTESILQDRKQVLALPSDRLDVTRVKNANQSSVHQSVVTSVSWHPSGNVLMTSGLDKTMKLFQIDGRVNPKIQSVLYKDMPIHKSCFHPTGSAVISTGRRKYYYIFDVESGRVQKCSGIRGRDTDKSLENFSVSPCGRYMAFLGRDGYIVLVSYETRQWIANLKMNGSVRSVDWSEDGEKLYSVGGDAEVYEWDIGTRACVARWPDFGGFKPTAIARGKGGHDYAAIGSRSGIVNLYSSPTSDTPKPTKVIMNLTTSIHDLTFNHDSSILALASRAKKDQLRLLHVPSRSVFSNWPTQGTPLSFVNCLAFSPYSGYLSIGNDKGKVLLYRLNHYPRA</sequence>
<dbReference type="FunFam" id="2.130.10.10:FF:000121">
    <property type="entry name" value="U3 small nucleolar RNA-associated protein 18 homolog"/>
    <property type="match status" value="1"/>
</dbReference>
<dbReference type="GO" id="GO:0000480">
    <property type="term" value="P:endonucleolytic cleavage in 5'-ETS of tricistronic rRNA transcript (SSU-rRNA, 5.8S rRNA, LSU-rRNA)"/>
    <property type="evidence" value="ECO:0007669"/>
    <property type="project" value="EnsemblFungi"/>
</dbReference>
<keyword evidence="3" id="KW-0597">Phosphoprotein</keyword>
<evidence type="ECO:0000256" key="5">
    <source>
        <dbReference type="ARBA" id="ARBA00022737"/>
    </source>
</evidence>
<dbReference type="Proteomes" id="UP000242875">
    <property type="component" value="Unassembled WGS sequence"/>
</dbReference>
<dbReference type="SMART" id="SM00320">
    <property type="entry name" value="WD40"/>
    <property type="match status" value="7"/>
</dbReference>
<dbReference type="GO" id="GO:0000292">
    <property type="term" value="P:RNA fragment catabolic process"/>
    <property type="evidence" value="ECO:0007669"/>
    <property type="project" value="EnsemblFungi"/>
</dbReference>
<dbReference type="InterPro" id="IPR001680">
    <property type="entry name" value="WD40_rpt"/>
</dbReference>
<accession>A0A261XWY4</accession>
<dbReference type="Pfam" id="PF00400">
    <property type="entry name" value="WD40"/>
    <property type="match status" value="2"/>
</dbReference>
<dbReference type="PROSITE" id="PS50294">
    <property type="entry name" value="WD_REPEATS_REGION"/>
    <property type="match status" value="1"/>
</dbReference>
<dbReference type="Gene3D" id="2.130.10.10">
    <property type="entry name" value="YVTN repeat-like/Quinoprotein amine dehydrogenase"/>
    <property type="match status" value="1"/>
</dbReference>
<feature type="compositionally biased region" description="Basic and acidic residues" evidence="10">
    <location>
        <begin position="61"/>
        <end position="71"/>
    </location>
</feature>
<keyword evidence="2" id="KW-0698">rRNA processing</keyword>
<comment type="similarity">
    <text evidence="7">Belongs to the WD repeat UTP18 family.</text>
</comment>
<dbReference type="PANTHER" id="PTHR18359">
    <property type="entry name" value="WD-REPEAT PROTEIN-RELATED"/>
    <property type="match status" value="1"/>
</dbReference>
<protein>
    <recommendedName>
        <fullName evidence="8">U3 small nucleolar RNA-associated protein 18 homolog</fullName>
    </recommendedName>
</protein>
<feature type="compositionally biased region" description="Basic and acidic residues" evidence="10">
    <location>
        <begin position="14"/>
        <end position="31"/>
    </location>
</feature>
<dbReference type="OrthoDB" id="1935146at2759"/>
<evidence type="ECO:0000256" key="10">
    <source>
        <dbReference type="SAM" id="MobiDB-lite"/>
    </source>
</evidence>
<dbReference type="GO" id="GO:0000447">
    <property type="term" value="P:endonucleolytic cleavage in ITS1 to separate SSU-rRNA from 5.8S rRNA and LSU-rRNA from tricistronic rRNA transcript (SSU-rRNA, 5.8S rRNA, LSU-rRNA)"/>
    <property type="evidence" value="ECO:0007669"/>
    <property type="project" value="EnsemblFungi"/>
</dbReference>
<dbReference type="PANTHER" id="PTHR18359:SF0">
    <property type="entry name" value="U3 SMALL NUCLEOLAR RNA-ASSOCIATED PROTEIN 18 HOMOLOG"/>
    <property type="match status" value="1"/>
</dbReference>
<comment type="subcellular location">
    <subcellularLocation>
        <location evidence="1">Nucleus</location>
        <location evidence="1">Nucleolus</location>
    </subcellularLocation>
</comment>
<name>A0A261XWY4_9FUNG</name>
<evidence type="ECO:0000256" key="3">
    <source>
        <dbReference type="ARBA" id="ARBA00022553"/>
    </source>
</evidence>
<evidence type="ECO:0000313" key="11">
    <source>
        <dbReference type="EMBL" id="OZJ02886.1"/>
    </source>
</evidence>
<dbReference type="InterPro" id="IPR036322">
    <property type="entry name" value="WD40_repeat_dom_sf"/>
</dbReference>
<dbReference type="GO" id="GO:0032040">
    <property type="term" value="C:small-subunit processome"/>
    <property type="evidence" value="ECO:0007669"/>
    <property type="project" value="EnsemblFungi"/>
</dbReference>
<evidence type="ECO:0000256" key="9">
    <source>
        <dbReference type="PROSITE-ProRule" id="PRU00221"/>
    </source>
</evidence>
<keyword evidence="12" id="KW-1185">Reference proteome</keyword>
<reference evidence="11 12" key="1">
    <citation type="journal article" date="2017" name="Mycologia">
        <title>Bifiguratus adelaidae, gen. et sp. nov., a new member of Mucoromycotina in endophytic and soil-dwelling habitats.</title>
        <authorList>
            <person name="Torres-Cruz T.J."/>
            <person name="Billingsley Tobias T.L."/>
            <person name="Almatruk M."/>
            <person name="Hesse C."/>
            <person name="Kuske C.R."/>
            <person name="Desiro A."/>
            <person name="Benucci G.M."/>
            <person name="Bonito G."/>
            <person name="Stajich J.E."/>
            <person name="Dunlap C."/>
            <person name="Arnold A.E."/>
            <person name="Porras-Alfaro A."/>
        </authorList>
    </citation>
    <scope>NUCLEOTIDE SEQUENCE [LARGE SCALE GENOMIC DNA]</scope>
    <source>
        <strain evidence="11 12">AZ0501</strain>
    </source>
</reference>
<dbReference type="InterPro" id="IPR015943">
    <property type="entry name" value="WD40/YVTN_repeat-like_dom_sf"/>
</dbReference>